<evidence type="ECO:0000259" key="6">
    <source>
        <dbReference type="SMART" id="SM00843"/>
    </source>
</evidence>
<dbReference type="Gene3D" id="1.10.10.10">
    <property type="entry name" value="Winged helix-like DNA-binding domain superfamily/Winged helix DNA-binding domain"/>
    <property type="match status" value="1"/>
</dbReference>
<dbReference type="SUPFAM" id="SSF46785">
    <property type="entry name" value="Winged helix' DNA-binding domain"/>
    <property type="match status" value="1"/>
</dbReference>
<dbReference type="PANTHER" id="PTHR38103">
    <property type="entry name" value="RECOMBINATION-ASSOCIATED PROTEIN RDGC"/>
    <property type="match status" value="1"/>
</dbReference>
<dbReference type="NCBIfam" id="NF001463">
    <property type="entry name" value="PRK00321.1-4"/>
    <property type="match status" value="1"/>
</dbReference>
<keyword evidence="8" id="KW-1185">Reference proteome</keyword>
<comment type="subcellular location">
    <subcellularLocation>
        <location evidence="1">Cytoplasm</location>
        <location evidence="1">Nucleoid</location>
    </subcellularLocation>
</comment>
<dbReference type="PANTHER" id="PTHR38103:SF1">
    <property type="entry name" value="RECOMBINATION-ASSOCIATED PROTEIN RDGC"/>
    <property type="match status" value="1"/>
</dbReference>
<evidence type="ECO:0000256" key="3">
    <source>
        <dbReference type="ARBA" id="ARBA00022296"/>
    </source>
</evidence>
<evidence type="ECO:0000256" key="4">
    <source>
        <dbReference type="ARBA" id="ARBA00022490"/>
    </source>
</evidence>
<proteinExistence type="inferred from homology"/>
<dbReference type="InterPro" id="IPR036390">
    <property type="entry name" value="WH_DNA-bd_sf"/>
</dbReference>
<gene>
    <name evidence="7" type="primary">rdgC</name>
    <name evidence="7" type="ORF">GPA27_13630</name>
</gene>
<dbReference type="Pfam" id="PF04381">
    <property type="entry name" value="RdgC"/>
    <property type="match status" value="1"/>
</dbReference>
<evidence type="ECO:0000256" key="1">
    <source>
        <dbReference type="ARBA" id="ARBA00004453"/>
    </source>
</evidence>
<name>A0ABX1NGJ7_9RHOO</name>
<protein>
    <recommendedName>
        <fullName evidence="3">Recombination-associated protein RdgC</fullName>
    </recommendedName>
</protein>
<comment type="similarity">
    <text evidence="2">Belongs to the RdgC family.</text>
</comment>
<dbReference type="Pfam" id="PF09397">
    <property type="entry name" value="FtsK_gamma"/>
    <property type="match status" value="1"/>
</dbReference>
<accession>A0ABX1NGJ7</accession>
<evidence type="ECO:0000313" key="8">
    <source>
        <dbReference type="Proteomes" id="UP000634522"/>
    </source>
</evidence>
<sequence length="404" mass="44599">MIRNALAYHLPSGWPWDADAMSEYLSRRTFQPCCQLDHESSGFVPPRDEANLCHQVGDFLLVCLQTEERLLPAYVVAEHADLKAEEMMQMQGFKPGRKQMKEIKEAVLLELLPQAFTRKRRTLAWIDPASSLLIVDAASANRAEDVLSQLHQALDMLPVEMLRTERTPTTTMADWLASGDAPQGFSIDQECELVSVGEDGASVRYTRHDLHGDDVRDHLAAGKLPASLALTFSDRVSFVLTEKMEVKRVVLLDVPMQGREQADDAIEQFDADFLLAASEVGILMRELIYVHGGLMVKSDADLVAHAESARGAFNRLAALAASDGGSMTISDGEGNVLIGAGNEYDPLYPDAKRIVIEQRKPSISLIQRHLRIGYNRAARLIEQMESDGIVSAMKADGTREVIAA</sequence>
<dbReference type="InterPro" id="IPR007476">
    <property type="entry name" value="RdgC"/>
</dbReference>
<dbReference type="InterPro" id="IPR036388">
    <property type="entry name" value="WH-like_DNA-bd_sf"/>
</dbReference>
<comment type="caution">
    <text evidence="7">The sequence shown here is derived from an EMBL/GenBank/DDBJ whole genome shotgun (WGS) entry which is preliminary data.</text>
</comment>
<dbReference type="EMBL" id="WTVS01000026">
    <property type="protein sequence ID" value="NMF98427.1"/>
    <property type="molecule type" value="Genomic_DNA"/>
</dbReference>
<reference evidence="7 8" key="1">
    <citation type="submission" date="2019-12" db="EMBL/GenBank/DDBJ databases">
        <title>Comparative genomics gives insights into the taxonomy of the Azoarcus-Aromatoleum group and reveals separate origins of nif in the plant-associated Azoarcus and non-plant-associated Aromatoleum sub-groups.</title>
        <authorList>
            <person name="Lafos M."/>
            <person name="Maluk M."/>
            <person name="Batista M."/>
            <person name="Junghare M."/>
            <person name="Carmona M."/>
            <person name="Faoro H."/>
            <person name="Cruz L.M."/>
            <person name="Battistoni F."/>
            <person name="De Souza E."/>
            <person name="Pedrosa F."/>
            <person name="Chen W.-M."/>
            <person name="Poole P.S."/>
            <person name="Dixon R.A."/>
            <person name="James E.K."/>
        </authorList>
    </citation>
    <scope>NUCLEOTIDE SEQUENCE [LARGE SCALE GENOMIC DNA]</scope>
    <source>
        <strain evidence="7 8">T</strain>
    </source>
</reference>
<keyword evidence="5" id="KW-0233">DNA recombination</keyword>
<organism evidence="7 8">
    <name type="scientific">Aromatoleum toluolicum</name>
    <dbReference type="NCBI Taxonomy" id="90060"/>
    <lineage>
        <taxon>Bacteria</taxon>
        <taxon>Pseudomonadati</taxon>
        <taxon>Pseudomonadota</taxon>
        <taxon>Betaproteobacteria</taxon>
        <taxon>Rhodocyclales</taxon>
        <taxon>Rhodocyclaceae</taxon>
        <taxon>Aromatoleum</taxon>
    </lineage>
</organism>
<dbReference type="Proteomes" id="UP000634522">
    <property type="component" value="Unassembled WGS sequence"/>
</dbReference>
<keyword evidence="4" id="KW-0963">Cytoplasm</keyword>
<dbReference type="RefSeq" id="WP_169141178.1">
    <property type="nucleotide sequence ID" value="NZ_WTVS01000026.1"/>
</dbReference>
<evidence type="ECO:0000256" key="2">
    <source>
        <dbReference type="ARBA" id="ARBA00008657"/>
    </source>
</evidence>
<dbReference type="InterPro" id="IPR018541">
    <property type="entry name" value="Ftsk_gamma"/>
</dbReference>
<dbReference type="NCBIfam" id="NF001464">
    <property type="entry name" value="PRK00321.1-5"/>
    <property type="match status" value="1"/>
</dbReference>
<dbReference type="SMART" id="SM00843">
    <property type="entry name" value="Ftsk_gamma"/>
    <property type="match status" value="1"/>
</dbReference>
<evidence type="ECO:0000313" key="7">
    <source>
        <dbReference type="EMBL" id="NMF98427.1"/>
    </source>
</evidence>
<feature type="domain" description="FtsK gamma" evidence="6">
    <location>
        <begin position="341"/>
        <end position="404"/>
    </location>
</feature>
<evidence type="ECO:0000256" key="5">
    <source>
        <dbReference type="ARBA" id="ARBA00023172"/>
    </source>
</evidence>